<evidence type="ECO:0000256" key="3">
    <source>
        <dbReference type="SAM" id="Phobius"/>
    </source>
</evidence>
<feature type="transmembrane region" description="Helical" evidence="3">
    <location>
        <begin position="25"/>
        <end position="49"/>
    </location>
</feature>
<evidence type="ECO:0000256" key="1">
    <source>
        <dbReference type="ARBA" id="ARBA00022801"/>
    </source>
</evidence>
<dbReference type="Gene3D" id="2.40.260.10">
    <property type="entry name" value="Sortase"/>
    <property type="match status" value="1"/>
</dbReference>
<evidence type="ECO:0000313" key="4">
    <source>
        <dbReference type="EMBL" id="KHF46155.1"/>
    </source>
</evidence>
<reference evidence="4 5" key="1">
    <citation type="submission" date="2014-10" db="EMBL/GenBank/DDBJ databases">
        <title>Genome sequence of Micropolyspora internatus JCM3315.</title>
        <authorList>
            <person name="Shin S.-K."/>
            <person name="Yi H."/>
        </authorList>
    </citation>
    <scope>NUCLEOTIDE SEQUENCE [LARGE SCALE GENOMIC DNA]</scope>
    <source>
        <strain evidence="4 5">JCM 3315</strain>
    </source>
</reference>
<dbReference type="EMBL" id="JRZE01000001">
    <property type="protein sequence ID" value="KHF46155.1"/>
    <property type="molecule type" value="Genomic_DNA"/>
</dbReference>
<dbReference type="Proteomes" id="UP000030848">
    <property type="component" value="Unassembled WGS sequence"/>
</dbReference>
<dbReference type="GO" id="GO:0016787">
    <property type="term" value="F:hydrolase activity"/>
    <property type="evidence" value="ECO:0007669"/>
    <property type="project" value="UniProtKB-KW"/>
</dbReference>
<dbReference type="OrthoDB" id="525039at2"/>
<sequence length="260" mass="27286">MTTPETPSETPGTAPRNDRRRWRRAYLLGAGSVLAVELVVAALVAAFVLHPPVSVAGTAVPAQPAPATPSRTEPATDGQDEQDDEDENADERDDAGGDSEPTRVTEPPATAPSGQRPGTVRLPNGGTATLVRQELGPDAVLPVPDDLGEATWWGAGLDAPSGASVFAGHVNWQGRVGPFAELWDIRVGQQVIVVDEDGSEFTYSVTQIVTLGKDELPARATELFGQSGPHRLVLVTCGGRWLGGTTGYAENRVVIAEPEG</sequence>
<dbReference type="AlphaFoldDB" id="A0A837DG17"/>
<dbReference type="CDD" id="cd05829">
    <property type="entry name" value="Sortase_F"/>
    <property type="match status" value="1"/>
</dbReference>
<proteinExistence type="predicted"/>
<evidence type="ECO:0000313" key="5">
    <source>
        <dbReference type="Proteomes" id="UP000030848"/>
    </source>
</evidence>
<dbReference type="OMA" id="SEEPNGI"/>
<dbReference type="Pfam" id="PF04203">
    <property type="entry name" value="Sortase"/>
    <property type="match status" value="1"/>
</dbReference>
<gene>
    <name evidence="4" type="ORF">MINT15_04560</name>
</gene>
<dbReference type="SUPFAM" id="SSF63817">
    <property type="entry name" value="Sortase"/>
    <property type="match status" value="1"/>
</dbReference>
<dbReference type="InterPro" id="IPR042001">
    <property type="entry name" value="Sortase_F"/>
</dbReference>
<dbReference type="InterPro" id="IPR005754">
    <property type="entry name" value="Sortase"/>
</dbReference>
<feature type="region of interest" description="Disordered" evidence="2">
    <location>
        <begin position="59"/>
        <end position="125"/>
    </location>
</feature>
<keyword evidence="3" id="KW-0472">Membrane</keyword>
<keyword evidence="3" id="KW-0812">Transmembrane</keyword>
<organism evidence="4 5">
    <name type="scientific">Saccharomonospora viridis</name>
    <dbReference type="NCBI Taxonomy" id="1852"/>
    <lineage>
        <taxon>Bacteria</taxon>
        <taxon>Bacillati</taxon>
        <taxon>Actinomycetota</taxon>
        <taxon>Actinomycetes</taxon>
        <taxon>Pseudonocardiales</taxon>
        <taxon>Pseudonocardiaceae</taxon>
        <taxon>Saccharomonospora</taxon>
    </lineage>
</organism>
<name>A0A837DG17_9PSEU</name>
<keyword evidence="3" id="KW-1133">Transmembrane helix</keyword>
<comment type="caution">
    <text evidence="4">The sequence shown here is derived from an EMBL/GenBank/DDBJ whole genome shotgun (WGS) entry which is preliminary data.</text>
</comment>
<protein>
    <submittedName>
        <fullName evidence="4">Sortase family enzyme</fullName>
    </submittedName>
</protein>
<evidence type="ECO:0000256" key="2">
    <source>
        <dbReference type="SAM" id="MobiDB-lite"/>
    </source>
</evidence>
<accession>A0A837DG17</accession>
<feature type="compositionally biased region" description="Acidic residues" evidence="2">
    <location>
        <begin position="78"/>
        <end position="97"/>
    </location>
</feature>
<dbReference type="InterPro" id="IPR023365">
    <property type="entry name" value="Sortase_dom-sf"/>
</dbReference>
<dbReference type="RefSeq" id="WP_015787477.1">
    <property type="nucleotide sequence ID" value="NZ_CALJZO010000105.1"/>
</dbReference>
<keyword evidence="1" id="KW-0378">Hydrolase</keyword>